<evidence type="ECO:0000256" key="1">
    <source>
        <dbReference type="ARBA" id="ARBA00004651"/>
    </source>
</evidence>
<dbReference type="SUPFAM" id="SSF161098">
    <property type="entry name" value="MetI-like"/>
    <property type="match status" value="1"/>
</dbReference>
<feature type="transmembrane region" description="Helical" evidence="8">
    <location>
        <begin position="174"/>
        <end position="196"/>
    </location>
</feature>
<feature type="transmembrane region" description="Helical" evidence="8">
    <location>
        <begin position="83"/>
        <end position="112"/>
    </location>
</feature>
<feature type="domain" description="ABC transmembrane type-1" evidence="9">
    <location>
        <begin position="88"/>
        <end position="294"/>
    </location>
</feature>
<evidence type="ECO:0000256" key="4">
    <source>
        <dbReference type="ARBA" id="ARBA00022475"/>
    </source>
</evidence>
<comment type="similarity">
    <text evidence="2">Belongs to the binding-protein-dependent transport system permease family. CysTW subfamily.</text>
</comment>
<keyword evidence="5 8" id="KW-0812">Transmembrane</keyword>
<dbReference type="CDD" id="cd06261">
    <property type="entry name" value="TM_PBP2"/>
    <property type="match status" value="1"/>
</dbReference>
<keyword evidence="4" id="KW-1003">Cell membrane</keyword>
<reference evidence="11" key="1">
    <citation type="journal article" date="2019" name="Int. J. Syst. Evol. Microbiol.">
        <title>The Global Catalogue of Microorganisms (GCM) 10K type strain sequencing project: providing services to taxonomists for standard genome sequencing and annotation.</title>
        <authorList>
            <consortium name="The Broad Institute Genomics Platform"/>
            <consortium name="The Broad Institute Genome Sequencing Center for Infectious Disease"/>
            <person name="Wu L."/>
            <person name="Ma J."/>
        </authorList>
    </citation>
    <scope>NUCLEOTIDE SEQUENCE [LARGE SCALE GENOMIC DNA]</scope>
    <source>
        <strain evidence="11">KACC 12597</strain>
    </source>
</reference>
<keyword evidence="6 8" id="KW-1133">Transmembrane helix</keyword>
<evidence type="ECO:0000259" key="9">
    <source>
        <dbReference type="PROSITE" id="PS50928"/>
    </source>
</evidence>
<dbReference type="PROSITE" id="PS50928">
    <property type="entry name" value="ABC_TM1"/>
    <property type="match status" value="1"/>
</dbReference>
<name>A0ABW4Y703_9GAMM</name>
<comment type="subcellular location">
    <subcellularLocation>
        <location evidence="1 8">Cell membrane</location>
        <topology evidence="1 8">Multi-pass membrane protein</topology>
    </subcellularLocation>
</comment>
<organism evidence="10 11">
    <name type="scientific">Thiorhodococcus fuscus</name>
    <dbReference type="NCBI Taxonomy" id="527200"/>
    <lineage>
        <taxon>Bacteria</taxon>
        <taxon>Pseudomonadati</taxon>
        <taxon>Pseudomonadota</taxon>
        <taxon>Gammaproteobacteria</taxon>
        <taxon>Chromatiales</taxon>
        <taxon>Chromatiaceae</taxon>
        <taxon>Thiorhodococcus</taxon>
    </lineage>
</organism>
<evidence type="ECO:0000256" key="6">
    <source>
        <dbReference type="ARBA" id="ARBA00022989"/>
    </source>
</evidence>
<dbReference type="PANTHER" id="PTHR42929">
    <property type="entry name" value="INNER MEMBRANE ABC TRANSPORTER PERMEASE PROTEIN YDCU-RELATED-RELATED"/>
    <property type="match status" value="1"/>
</dbReference>
<comment type="caution">
    <text evidence="10">The sequence shown here is derived from an EMBL/GenBank/DDBJ whole genome shotgun (WGS) entry which is preliminary data.</text>
</comment>
<evidence type="ECO:0000313" key="10">
    <source>
        <dbReference type="EMBL" id="MFD2110518.1"/>
    </source>
</evidence>
<evidence type="ECO:0000256" key="8">
    <source>
        <dbReference type="RuleBase" id="RU363032"/>
    </source>
</evidence>
<evidence type="ECO:0000256" key="2">
    <source>
        <dbReference type="ARBA" id="ARBA00007069"/>
    </source>
</evidence>
<sequence length="306" mass="34463">MSQPPHTQGQHTSRLSRLVNIGIPYLWLGLFFLLPFVIVLQISVAEPALAQPPYTQLWEWIEDGLLQIQINLQNFMLIWEDEIYLAAFLNSLWVAFVCTLICLLLGYPMAYAIATAPERRRTPLLMLIVLPFWTSFLIRVYAWIGILNTNGLLNHFLLWLGVIDEPLKILHTQAAVYIGVVYSYLPFMILPLYANLTRLDPTLLEAAADLGCRPLRAFLRVTLPLSMAGIVAGSMLVFIPVVGEFVIPDLLGSPGSLMVGKLLWTEFFSNKDWPLASALAIVLLGILVVPFVLMQRLQQNMDESQT</sequence>
<keyword evidence="7 8" id="KW-0472">Membrane</keyword>
<proteinExistence type="inferred from homology"/>
<dbReference type="InterPro" id="IPR000515">
    <property type="entry name" value="MetI-like"/>
</dbReference>
<evidence type="ECO:0000256" key="3">
    <source>
        <dbReference type="ARBA" id="ARBA00022448"/>
    </source>
</evidence>
<evidence type="ECO:0000313" key="11">
    <source>
        <dbReference type="Proteomes" id="UP001597337"/>
    </source>
</evidence>
<feature type="transmembrane region" description="Helical" evidence="8">
    <location>
        <begin position="124"/>
        <end position="144"/>
    </location>
</feature>
<feature type="transmembrane region" description="Helical" evidence="8">
    <location>
        <begin position="21"/>
        <end position="44"/>
    </location>
</feature>
<keyword evidence="3 8" id="KW-0813">Transport</keyword>
<keyword evidence="11" id="KW-1185">Reference proteome</keyword>
<evidence type="ECO:0000256" key="5">
    <source>
        <dbReference type="ARBA" id="ARBA00022692"/>
    </source>
</evidence>
<dbReference type="PANTHER" id="PTHR42929:SF3">
    <property type="entry name" value="PUTRESCINE TRANSPORT SYSTEM PERMEASE PROTEIN POTH"/>
    <property type="match status" value="1"/>
</dbReference>
<feature type="transmembrane region" description="Helical" evidence="8">
    <location>
        <begin position="217"/>
        <end position="242"/>
    </location>
</feature>
<dbReference type="EMBL" id="JBHUHX010000003">
    <property type="protein sequence ID" value="MFD2110518.1"/>
    <property type="molecule type" value="Genomic_DNA"/>
</dbReference>
<feature type="transmembrane region" description="Helical" evidence="8">
    <location>
        <begin position="273"/>
        <end position="293"/>
    </location>
</feature>
<dbReference type="Gene3D" id="1.10.3720.10">
    <property type="entry name" value="MetI-like"/>
    <property type="match status" value="1"/>
</dbReference>
<dbReference type="RefSeq" id="WP_386022192.1">
    <property type="nucleotide sequence ID" value="NZ_JBHUHX010000003.1"/>
</dbReference>
<dbReference type="Proteomes" id="UP001597337">
    <property type="component" value="Unassembled WGS sequence"/>
</dbReference>
<dbReference type="InterPro" id="IPR035906">
    <property type="entry name" value="MetI-like_sf"/>
</dbReference>
<protein>
    <submittedName>
        <fullName evidence="10">ABC transporter permease subunit</fullName>
    </submittedName>
</protein>
<accession>A0ABW4Y703</accession>
<dbReference type="Pfam" id="PF00528">
    <property type="entry name" value="BPD_transp_1"/>
    <property type="match status" value="1"/>
</dbReference>
<evidence type="ECO:0000256" key="7">
    <source>
        <dbReference type="ARBA" id="ARBA00023136"/>
    </source>
</evidence>
<gene>
    <name evidence="10" type="ORF">ACFSJC_01530</name>
</gene>